<sequence length="79" mass="8646">VILSPEKGGVVTIVSKNIISAPYYFLESREPLLDWSNISQSAIQTLRQQFKKTPLAGSLHGKEIMGSLGNILKFIQTGS</sequence>
<name>A0A0G0BA98_9BACT</name>
<dbReference type="AlphaFoldDB" id="A0A0G0BA98"/>
<evidence type="ECO:0000313" key="2">
    <source>
        <dbReference type="Proteomes" id="UP000034127"/>
    </source>
</evidence>
<proteinExistence type="predicted"/>
<feature type="non-terminal residue" evidence="1">
    <location>
        <position position="1"/>
    </location>
</feature>
<reference evidence="1 2" key="1">
    <citation type="journal article" date="2015" name="Nature">
        <title>rRNA introns, odd ribosomes, and small enigmatic genomes across a large radiation of phyla.</title>
        <authorList>
            <person name="Brown C.T."/>
            <person name="Hug L.A."/>
            <person name="Thomas B.C."/>
            <person name="Sharon I."/>
            <person name="Castelle C.J."/>
            <person name="Singh A."/>
            <person name="Wilkins M.J."/>
            <person name="Williams K.H."/>
            <person name="Banfield J.F."/>
        </authorList>
    </citation>
    <scope>NUCLEOTIDE SEQUENCE [LARGE SCALE GENOMIC DNA]</scope>
</reference>
<organism evidence="1 2">
    <name type="scientific">Candidatus Roizmanbacteria bacterium GW2011_GWC2_35_12</name>
    <dbReference type="NCBI Taxonomy" id="1618485"/>
    <lineage>
        <taxon>Bacteria</taxon>
        <taxon>Candidatus Roizmaniibacteriota</taxon>
    </lineage>
</organism>
<dbReference type="Proteomes" id="UP000034127">
    <property type="component" value="Unassembled WGS sequence"/>
</dbReference>
<evidence type="ECO:0000313" key="1">
    <source>
        <dbReference type="EMBL" id="KKP66274.1"/>
    </source>
</evidence>
<gene>
    <name evidence="1" type="ORF">UR63_C0035G0001</name>
</gene>
<accession>A0A0G0BA98</accession>
<protein>
    <submittedName>
        <fullName evidence="1">Uncharacterized protein</fullName>
    </submittedName>
</protein>
<dbReference type="EMBL" id="LBPX01000035">
    <property type="protein sequence ID" value="KKP66274.1"/>
    <property type="molecule type" value="Genomic_DNA"/>
</dbReference>
<comment type="caution">
    <text evidence="1">The sequence shown here is derived from an EMBL/GenBank/DDBJ whole genome shotgun (WGS) entry which is preliminary data.</text>
</comment>